<protein>
    <submittedName>
        <fullName evidence="1">Uncharacterized protein</fullName>
    </submittedName>
</protein>
<organism evidence="1 2">
    <name type="scientific">Myxococcus xanthus</name>
    <dbReference type="NCBI Taxonomy" id="34"/>
    <lineage>
        <taxon>Bacteria</taxon>
        <taxon>Pseudomonadati</taxon>
        <taxon>Myxococcota</taxon>
        <taxon>Myxococcia</taxon>
        <taxon>Myxococcales</taxon>
        <taxon>Cystobacterineae</taxon>
        <taxon>Myxococcaceae</taxon>
        <taxon>Myxococcus</taxon>
    </lineage>
</organism>
<reference evidence="1 2" key="1">
    <citation type="journal article" date="2019" name="Science">
        <title>Social genes are selection hotspots in kin groups of a soil microbe.</title>
        <authorList>
            <person name="Wielgoss S."/>
            <person name="Wolfensberger R."/>
            <person name="Sun L."/>
            <person name="Fiegna F."/>
            <person name="Velicer G.J."/>
        </authorList>
    </citation>
    <scope>NUCLEOTIDE SEQUENCE [LARGE SCALE GENOMIC DNA]</scope>
    <source>
        <strain evidence="1 2">MC3.5.9c15</strain>
    </source>
</reference>
<evidence type="ECO:0000313" key="1">
    <source>
        <dbReference type="EMBL" id="QDE70197.1"/>
    </source>
</evidence>
<dbReference type="AlphaFoldDB" id="A0AAE6G3Q0"/>
<dbReference type="EMBL" id="CP017174">
    <property type="protein sequence ID" value="QDE70197.1"/>
    <property type="molecule type" value="Genomic_DNA"/>
</dbReference>
<sequence length="63" mass="6882">MATGQGDAMWGPELTRGDGRFALLRAPVVAFDTELLPQAGEEEGRVALEAAARNEPMRRGRRE</sequence>
<proteinExistence type="predicted"/>
<gene>
    <name evidence="1" type="ORF">BHS09_26265</name>
</gene>
<evidence type="ECO:0000313" key="2">
    <source>
        <dbReference type="Proteomes" id="UP000320179"/>
    </source>
</evidence>
<dbReference type="Proteomes" id="UP000320179">
    <property type="component" value="Chromosome"/>
</dbReference>
<accession>A0AAE6G3Q0</accession>
<name>A0AAE6G3Q0_MYXXA</name>